<evidence type="ECO:0000313" key="4">
    <source>
        <dbReference type="EMBL" id="RZF21981.1"/>
    </source>
</evidence>
<organism evidence="4 5">
    <name type="scientific">Halobacteriovorax vibrionivorans</name>
    <dbReference type="NCBI Taxonomy" id="2152716"/>
    <lineage>
        <taxon>Bacteria</taxon>
        <taxon>Pseudomonadati</taxon>
        <taxon>Bdellovibrionota</taxon>
        <taxon>Bacteriovoracia</taxon>
        <taxon>Bacteriovoracales</taxon>
        <taxon>Halobacteriovoraceae</taxon>
        <taxon>Halobacteriovorax</taxon>
    </lineage>
</organism>
<protein>
    <submittedName>
        <fullName evidence="4">MinD/ParA family protein</fullName>
    </submittedName>
</protein>
<name>A0ABY0IG95_9BACT</name>
<dbReference type="EMBL" id="QDKL01000002">
    <property type="protein sequence ID" value="RZF21981.1"/>
    <property type="molecule type" value="Genomic_DNA"/>
</dbReference>
<dbReference type="InterPro" id="IPR027417">
    <property type="entry name" value="P-loop_NTPase"/>
</dbReference>
<dbReference type="InterPro" id="IPR050625">
    <property type="entry name" value="ParA/MinD_ATPase"/>
</dbReference>
<evidence type="ECO:0000259" key="3">
    <source>
        <dbReference type="Pfam" id="PF13614"/>
    </source>
</evidence>
<dbReference type="Pfam" id="PF13614">
    <property type="entry name" value="AAA_31"/>
    <property type="match status" value="1"/>
</dbReference>
<keyword evidence="5" id="KW-1185">Reference proteome</keyword>
<dbReference type="PANTHER" id="PTHR43384">
    <property type="entry name" value="SEPTUM SITE-DETERMINING PROTEIN MIND HOMOLOG, CHLOROPLASTIC-RELATED"/>
    <property type="match status" value="1"/>
</dbReference>
<sequence length="302" mass="33782">MSRNDLSTWLMSHRSDSDEISNLEDLNVKESLNLISDDCEIIAVGSGKGGVGKTTTALMLANELSSKGKRVLLIDCDYNLSNTAVKLGLPLNDNFYSLISNEKPFEECVYKLGNIDLLSGCNGNSDLFEKSFSHDKFIIDIIAEHRTEYDHIILDCPAGVNRETINLQAYSDYRFMVVNPDRSSITDTYALIKILNQKYNIKDNHLIVNKVESNQQYNKVVRSLVDTVSSFMQANLSVLGGVKNIEIPSDKFDHALLKTEKNSLSKYYTKIINKFSDEDDSRITPVILNGFSESGTSPQQLA</sequence>
<dbReference type="SUPFAM" id="SSF52540">
    <property type="entry name" value="P-loop containing nucleoside triphosphate hydrolases"/>
    <property type="match status" value="1"/>
</dbReference>
<dbReference type="PANTHER" id="PTHR43384:SF4">
    <property type="entry name" value="CELLULOSE BIOSYNTHESIS PROTEIN BCSQ-RELATED"/>
    <property type="match status" value="1"/>
</dbReference>
<keyword evidence="1" id="KW-0547">Nucleotide-binding</keyword>
<reference evidence="5" key="1">
    <citation type="journal article" date="2019" name="Int. J. Syst. Evol. Microbiol.">
        <title>Halobacteriovorax valvorus sp. nov., a novel prokaryotic predator isolated from coastal seawater of China.</title>
        <authorList>
            <person name="Chen M.-X."/>
        </authorList>
    </citation>
    <scope>NUCLEOTIDE SEQUENCE [LARGE SCALE GENOMIC DNA]</scope>
    <source>
        <strain evidence="5">BL9</strain>
    </source>
</reference>
<comment type="caution">
    <text evidence="4">The sequence shown here is derived from an EMBL/GenBank/DDBJ whole genome shotgun (WGS) entry which is preliminary data.</text>
</comment>
<dbReference type="RefSeq" id="WP_115361919.1">
    <property type="nucleotide sequence ID" value="NZ_QDKL01000002.1"/>
</dbReference>
<dbReference type="InterPro" id="IPR025669">
    <property type="entry name" value="AAA_dom"/>
</dbReference>
<keyword evidence="2" id="KW-0067">ATP-binding</keyword>
<accession>A0ABY0IG95</accession>
<gene>
    <name evidence="4" type="ORF">DAY19_09860</name>
</gene>
<evidence type="ECO:0000256" key="1">
    <source>
        <dbReference type="ARBA" id="ARBA00022741"/>
    </source>
</evidence>
<evidence type="ECO:0000256" key="2">
    <source>
        <dbReference type="ARBA" id="ARBA00022840"/>
    </source>
</evidence>
<proteinExistence type="predicted"/>
<dbReference type="Proteomes" id="UP000443582">
    <property type="component" value="Unassembled WGS sequence"/>
</dbReference>
<feature type="domain" description="AAA" evidence="3">
    <location>
        <begin position="40"/>
        <end position="200"/>
    </location>
</feature>
<evidence type="ECO:0000313" key="5">
    <source>
        <dbReference type="Proteomes" id="UP000443582"/>
    </source>
</evidence>
<dbReference type="Gene3D" id="3.40.50.300">
    <property type="entry name" value="P-loop containing nucleotide triphosphate hydrolases"/>
    <property type="match status" value="1"/>
</dbReference>